<dbReference type="PROSITE" id="PS51071">
    <property type="entry name" value="HTH_RPIR"/>
    <property type="match status" value="1"/>
</dbReference>
<evidence type="ECO:0000313" key="7">
    <source>
        <dbReference type="EMBL" id="EAE2899270.1"/>
    </source>
</evidence>
<evidence type="ECO:0000259" key="4">
    <source>
        <dbReference type="PROSITE" id="PS51071"/>
    </source>
</evidence>
<dbReference type="InterPro" id="IPR000281">
    <property type="entry name" value="HTH_RpiR"/>
</dbReference>
<comment type="caution">
    <text evidence="7">The sequence shown here is derived from an EMBL/GenBank/DDBJ whole genome shotgun (WGS) entry which is preliminary data.</text>
</comment>
<dbReference type="EMBL" id="AAISWI010000012">
    <property type="protein sequence ID" value="ECH7212147.1"/>
    <property type="molecule type" value="Genomic_DNA"/>
</dbReference>
<dbReference type="GO" id="GO:0003677">
    <property type="term" value="F:DNA binding"/>
    <property type="evidence" value="ECO:0007669"/>
    <property type="project" value="UniProtKB-KW"/>
</dbReference>
<evidence type="ECO:0000313" key="10">
    <source>
        <dbReference type="Proteomes" id="UP000352246"/>
    </source>
</evidence>
<dbReference type="InterPro" id="IPR046348">
    <property type="entry name" value="SIS_dom_sf"/>
</dbReference>
<evidence type="ECO:0000313" key="9">
    <source>
        <dbReference type="EMBL" id="ECH7212147.1"/>
    </source>
</evidence>
<gene>
    <name evidence="6" type="ORF">APD94_13290</name>
    <name evidence="8" type="ORF">D4U23_11965</name>
    <name evidence="7" type="ORF">E1W43_15155</name>
    <name evidence="9" type="ORF">FPL45_12475</name>
</gene>
<sequence length="273" mass="30225">MDLLATISSYFPSLSKSEQKVAQLILSNPDEVENLSINDLALMANVGESTIVRFSRKIGLTGFQDLKIALVKYQTSQKQNITDESNEAKDLVYRQFVDGLQDTKSFIEQEKLEQAAKMIHRAEHVYILSVGTSAFIAMQLSNRLKRLGKFVEFVPDGHLQSIYVTMVKKTDIVIGISKSGNTKEVIQNIELASQSGAPVVTLSNFINSKISQMGDVSLVASSKEFLSDAGSFSAEVSQLYLLDTLIKVLVDINPSSYHNIRSLTNKALVKRIE</sequence>
<dbReference type="InterPro" id="IPR009057">
    <property type="entry name" value="Homeodomain-like_sf"/>
</dbReference>
<keyword evidence="3" id="KW-0804">Transcription</keyword>
<dbReference type="InterPro" id="IPR047640">
    <property type="entry name" value="RpiR-like"/>
</dbReference>
<dbReference type="GO" id="GO:0097367">
    <property type="term" value="F:carbohydrate derivative binding"/>
    <property type="evidence" value="ECO:0007669"/>
    <property type="project" value="InterPro"/>
</dbReference>
<dbReference type="Proteomes" id="UP000352246">
    <property type="component" value="Unassembled WGS sequence"/>
</dbReference>
<dbReference type="RefSeq" id="WP_003722963.1">
    <property type="nucleotide sequence ID" value="NZ_CP019617.1"/>
</dbReference>
<dbReference type="SUPFAM" id="SSF53697">
    <property type="entry name" value="SIS domain"/>
    <property type="match status" value="1"/>
</dbReference>
<evidence type="ECO:0000313" key="11">
    <source>
        <dbReference type="Proteomes" id="UP000355989"/>
    </source>
</evidence>
<evidence type="ECO:0000313" key="13">
    <source>
        <dbReference type="Proteomes" id="UP000566597"/>
    </source>
</evidence>
<proteinExistence type="predicted"/>
<dbReference type="GO" id="GO:0003700">
    <property type="term" value="F:DNA-binding transcription factor activity"/>
    <property type="evidence" value="ECO:0007669"/>
    <property type="project" value="InterPro"/>
</dbReference>
<evidence type="ECO:0000259" key="5">
    <source>
        <dbReference type="PROSITE" id="PS51464"/>
    </source>
</evidence>
<accession>A0A3T2AAQ8</accession>
<dbReference type="EMBL" id="AABEVT010000006">
    <property type="protein sequence ID" value="EAH0253105.1"/>
    <property type="molecule type" value="Genomic_DNA"/>
</dbReference>
<evidence type="ECO:0000256" key="3">
    <source>
        <dbReference type="ARBA" id="ARBA00023163"/>
    </source>
</evidence>
<keyword evidence="1" id="KW-0805">Transcription regulation</keyword>
<evidence type="ECO:0000313" key="6">
    <source>
        <dbReference type="EMBL" id="EAE1096939.1"/>
    </source>
</evidence>
<dbReference type="EMBL" id="AAARLF010000017">
    <property type="protein sequence ID" value="EAE2899270.1"/>
    <property type="molecule type" value="Genomic_DNA"/>
</dbReference>
<dbReference type="AlphaFoldDB" id="A0A3T2AAQ8"/>
<dbReference type="EMBL" id="AAAQOE010000005">
    <property type="protein sequence ID" value="EAE1096939.1"/>
    <property type="molecule type" value="Genomic_DNA"/>
</dbReference>
<protein>
    <submittedName>
        <fullName evidence="7">MurR/RpiR family transcriptional regulator</fullName>
    </submittedName>
</protein>
<name>A0A3T2AAQ8_LISMN</name>
<dbReference type="Proteomes" id="UP000355989">
    <property type="component" value="Unassembled WGS sequence"/>
</dbReference>
<dbReference type="Proteomes" id="UP000566597">
    <property type="component" value="Unassembled WGS sequence"/>
</dbReference>
<evidence type="ECO:0000313" key="8">
    <source>
        <dbReference type="EMBL" id="EAH0253105.1"/>
    </source>
</evidence>
<dbReference type="CDD" id="cd05013">
    <property type="entry name" value="SIS_RpiR"/>
    <property type="match status" value="1"/>
</dbReference>
<reference evidence="7 12" key="1">
    <citation type="submission" date="2019-03" db="EMBL/GenBank/DDBJ databases">
        <authorList>
            <person name="Ashton P.M."/>
            <person name="Dallman T."/>
            <person name="Nair S."/>
            <person name="De Pinna E."/>
            <person name="Peters T."/>
            <person name="Grant K."/>
        </authorList>
    </citation>
    <scope>NUCLEOTIDE SEQUENCE [LARGE SCALE GENOMIC DNA]</scope>
    <source>
        <strain evidence="8 13">406731</strain>
        <strain evidence="7">RL15000271</strain>
    </source>
</reference>
<dbReference type="InterPro" id="IPR036388">
    <property type="entry name" value="WH-like_DNA-bd_sf"/>
</dbReference>
<feature type="domain" description="HTH rpiR-type" evidence="4">
    <location>
        <begin position="1"/>
        <end position="77"/>
    </location>
</feature>
<dbReference type="SUPFAM" id="SSF46689">
    <property type="entry name" value="Homeodomain-like"/>
    <property type="match status" value="1"/>
</dbReference>
<evidence type="ECO:0000256" key="2">
    <source>
        <dbReference type="ARBA" id="ARBA00023125"/>
    </source>
</evidence>
<dbReference type="Pfam" id="PF01418">
    <property type="entry name" value="HTH_6"/>
    <property type="match status" value="1"/>
</dbReference>
<dbReference type="Gene3D" id="3.40.50.10490">
    <property type="entry name" value="Glucose-6-phosphate isomerase like protein, domain 1"/>
    <property type="match status" value="1"/>
</dbReference>
<feature type="domain" description="SIS" evidence="5">
    <location>
        <begin position="115"/>
        <end position="255"/>
    </location>
</feature>
<keyword evidence="2" id="KW-0238">DNA-binding</keyword>
<evidence type="ECO:0000313" key="12">
    <source>
        <dbReference type="Proteomes" id="UP000401273"/>
    </source>
</evidence>
<dbReference type="Pfam" id="PF01380">
    <property type="entry name" value="SIS"/>
    <property type="match status" value="1"/>
</dbReference>
<evidence type="ECO:0000256" key="1">
    <source>
        <dbReference type="ARBA" id="ARBA00023015"/>
    </source>
</evidence>
<dbReference type="InterPro" id="IPR035472">
    <property type="entry name" value="RpiR-like_SIS"/>
</dbReference>
<dbReference type="Proteomes" id="UP000401273">
    <property type="component" value="Unassembled WGS sequence"/>
</dbReference>
<dbReference type="GO" id="GO:1901135">
    <property type="term" value="P:carbohydrate derivative metabolic process"/>
    <property type="evidence" value="ECO:0007669"/>
    <property type="project" value="InterPro"/>
</dbReference>
<dbReference type="PANTHER" id="PTHR30514:SF1">
    <property type="entry name" value="HTH-TYPE TRANSCRIPTIONAL REGULATOR HEXR-RELATED"/>
    <property type="match status" value="1"/>
</dbReference>
<dbReference type="Gene3D" id="1.10.10.10">
    <property type="entry name" value="Winged helix-like DNA-binding domain superfamily/Winged helix DNA-binding domain"/>
    <property type="match status" value="1"/>
</dbReference>
<organism evidence="7 12">
    <name type="scientific">Listeria monocytogenes</name>
    <dbReference type="NCBI Taxonomy" id="1639"/>
    <lineage>
        <taxon>Bacteria</taxon>
        <taxon>Bacillati</taxon>
        <taxon>Bacillota</taxon>
        <taxon>Bacilli</taxon>
        <taxon>Bacillales</taxon>
        <taxon>Listeriaceae</taxon>
        <taxon>Listeria</taxon>
    </lineage>
</organism>
<dbReference type="InterPro" id="IPR001347">
    <property type="entry name" value="SIS_dom"/>
</dbReference>
<reference evidence="9 10" key="2">
    <citation type="submission" date="2019-07" db="EMBL/GenBank/DDBJ databases">
        <authorList>
            <consortium name="GenomeTrakr: Next Generation Sequencing Network for Food Pathogen Tracability"/>
        </authorList>
    </citation>
    <scope>NUCLEOTIDE SEQUENCE [LARGE SCALE GENOMIC DNA]</scope>
    <source>
        <strain evidence="9 10">FDA00014472</strain>
        <strain evidence="6 11">FLAG-78586</strain>
    </source>
</reference>
<dbReference type="PROSITE" id="PS51464">
    <property type="entry name" value="SIS"/>
    <property type="match status" value="1"/>
</dbReference>
<dbReference type="PANTHER" id="PTHR30514">
    <property type="entry name" value="GLUCOKINASE"/>
    <property type="match status" value="1"/>
</dbReference>